<dbReference type="Proteomes" id="UP000821845">
    <property type="component" value="Chromosome 3"/>
</dbReference>
<sequence length="211" mass="23214">MAELSDPLVFSRDNAYAYDQRSLTLSRRPERRRSAHVEKTHTKGDIKADAKTRISGTDISRESSKSAGAQMRSAQAHSFWSMYSPVAVQVKPTRYFTVADLACAVATILATAVTILSLVVVFANQPPGRGQQVIVSGRFGNVQGIGLKVLGHTDVYAFLGVPYARPPVGKLRFRRTYSDKLHDPPGSQMFPLAIEVLEVKLKQVLTETILL</sequence>
<evidence type="ECO:0000313" key="1">
    <source>
        <dbReference type="EMBL" id="KAH6935915.1"/>
    </source>
</evidence>
<evidence type="ECO:0000313" key="2">
    <source>
        <dbReference type="Proteomes" id="UP000821845"/>
    </source>
</evidence>
<organism evidence="1 2">
    <name type="scientific">Hyalomma asiaticum</name>
    <name type="common">Tick</name>
    <dbReference type="NCBI Taxonomy" id="266040"/>
    <lineage>
        <taxon>Eukaryota</taxon>
        <taxon>Metazoa</taxon>
        <taxon>Ecdysozoa</taxon>
        <taxon>Arthropoda</taxon>
        <taxon>Chelicerata</taxon>
        <taxon>Arachnida</taxon>
        <taxon>Acari</taxon>
        <taxon>Parasitiformes</taxon>
        <taxon>Ixodida</taxon>
        <taxon>Ixodoidea</taxon>
        <taxon>Ixodidae</taxon>
        <taxon>Hyalomminae</taxon>
        <taxon>Hyalomma</taxon>
    </lineage>
</organism>
<dbReference type="EMBL" id="CM023483">
    <property type="protein sequence ID" value="KAH6935915.1"/>
    <property type="molecule type" value="Genomic_DNA"/>
</dbReference>
<protein>
    <submittedName>
        <fullName evidence="1">Uncharacterized protein</fullName>
    </submittedName>
</protein>
<gene>
    <name evidence="1" type="ORF">HPB50_011452</name>
</gene>
<proteinExistence type="predicted"/>
<name>A0ACB7SMU3_HYAAI</name>
<reference evidence="1" key="1">
    <citation type="submission" date="2020-05" db="EMBL/GenBank/DDBJ databases">
        <title>Large-scale comparative analyses of tick genomes elucidate their genetic diversity and vector capacities.</title>
        <authorList>
            <person name="Jia N."/>
            <person name="Wang J."/>
            <person name="Shi W."/>
            <person name="Du L."/>
            <person name="Sun Y."/>
            <person name="Zhan W."/>
            <person name="Jiang J."/>
            <person name="Wang Q."/>
            <person name="Zhang B."/>
            <person name="Ji P."/>
            <person name="Sakyi L.B."/>
            <person name="Cui X."/>
            <person name="Yuan T."/>
            <person name="Jiang B."/>
            <person name="Yang W."/>
            <person name="Lam T.T.-Y."/>
            <person name="Chang Q."/>
            <person name="Ding S."/>
            <person name="Wang X."/>
            <person name="Zhu J."/>
            <person name="Ruan X."/>
            <person name="Zhao L."/>
            <person name="Wei J."/>
            <person name="Que T."/>
            <person name="Du C."/>
            <person name="Cheng J."/>
            <person name="Dai P."/>
            <person name="Han X."/>
            <person name="Huang E."/>
            <person name="Gao Y."/>
            <person name="Liu J."/>
            <person name="Shao H."/>
            <person name="Ye R."/>
            <person name="Li L."/>
            <person name="Wei W."/>
            <person name="Wang X."/>
            <person name="Wang C."/>
            <person name="Yang T."/>
            <person name="Huo Q."/>
            <person name="Li W."/>
            <person name="Guo W."/>
            <person name="Chen H."/>
            <person name="Zhou L."/>
            <person name="Ni X."/>
            <person name="Tian J."/>
            <person name="Zhou Y."/>
            <person name="Sheng Y."/>
            <person name="Liu T."/>
            <person name="Pan Y."/>
            <person name="Xia L."/>
            <person name="Li J."/>
            <person name="Zhao F."/>
            <person name="Cao W."/>
        </authorList>
    </citation>
    <scope>NUCLEOTIDE SEQUENCE</scope>
    <source>
        <strain evidence="1">Hyas-2018</strain>
    </source>
</reference>
<keyword evidence="2" id="KW-1185">Reference proteome</keyword>
<comment type="caution">
    <text evidence="1">The sequence shown here is derived from an EMBL/GenBank/DDBJ whole genome shotgun (WGS) entry which is preliminary data.</text>
</comment>
<accession>A0ACB7SMU3</accession>